<organism evidence="1 2">
    <name type="scientific">Hymenochirus boettgeri</name>
    <name type="common">Congo dwarf clawed frog</name>
    <dbReference type="NCBI Taxonomy" id="247094"/>
    <lineage>
        <taxon>Eukaryota</taxon>
        <taxon>Metazoa</taxon>
        <taxon>Chordata</taxon>
        <taxon>Craniata</taxon>
        <taxon>Vertebrata</taxon>
        <taxon>Euteleostomi</taxon>
        <taxon>Amphibia</taxon>
        <taxon>Batrachia</taxon>
        <taxon>Anura</taxon>
        <taxon>Pipoidea</taxon>
        <taxon>Pipidae</taxon>
        <taxon>Pipinae</taxon>
        <taxon>Hymenochirus</taxon>
    </lineage>
</organism>
<evidence type="ECO:0000313" key="1">
    <source>
        <dbReference type="EMBL" id="KAG8431287.1"/>
    </source>
</evidence>
<proteinExistence type="predicted"/>
<comment type="caution">
    <text evidence="1">The sequence shown here is derived from an EMBL/GenBank/DDBJ whole genome shotgun (WGS) entry which is preliminary data.</text>
</comment>
<dbReference type="Proteomes" id="UP000812440">
    <property type="component" value="Unassembled WGS sequence"/>
</dbReference>
<gene>
    <name evidence="1" type="ORF">GDO86_019116</name>
</gene>
<evidence type="ECO:0000313" key="2">
    <source>
        <dbReference type="Proteomes" id="UP000812440"/>
    </source>
</evidence>
<reference evidence="1" key="1">
    <citation type="thesis" date="2020" institute="ProQuest LLC" country="789 East Eisenhower Parkway, Ann Arbor, MI, USA">
        <title>Comparative Genomics and Chromosome Evolution.</title>
        <authorList>
            <person name="Mudd A.B."/>
        </authorList>
    </citation>
    <scope>NUCLEOTIDE SEQUENCE</scope>
    <source>
        <strain evidence="1">Female2</strain>
        <tissue evidence="1">Blood</tissue>
    </source>
</reference>
<dbReference type="AlphaFoldDB" id="A0A8T2IHY8"/>
<name>A0A8T2IHY8_9PIPI</name>
<sequence length="87" mass="10224">MSPWLIYLGMMELLALPTPTSVHYGYRPFFWMPIQPMRTHACHKVCVWGAGYNLLVPLHFFRFPSCKFRHFGIFGTLAVSWFFPVAR</sequence>
<keyword evidence="2" id="KW-1185">Reference proteome</keyword>
<protein>
    <submittedName>
        <fullName evidence="1">Uncharacterized protein</fullName>
    </submittedName>
</protein>
<dbReference type="EMBL" id="JAACNH010000263">
    <property type="protein sequence ID" value="KAG8431287.1"/>
    <property type="molecule type" value="Genomic_DNA"/>
</dbReference>
<accession>A0A8T2IHY8</accession>